<gene>
    <name evidence="2" type="ORF">F8M41_017966</name>
</gene>
<protein>
    <submittedName>
        <fullName evidence="2">Uncharacterized protein</fullName>
    </submittedName>
</protein>
<organism evidence="2 3">
    <name type="scientific">Gigaspora margarita</name>
    <dbReference type="NCBI Taxonomy" id="4874"/>
    <lineage>
        <taxon>Eukaryota</taxon>
        <taxon>Fungi</taxon>
        <taxon>Fungi incertae sedis</taxon>
        <taxon>Mucoromycota</taxon>
        <taxon>Glomeromycotina</taxon>
        <taxon>Glomeromycetes</taxon>
        <taxon>Diversisporales</taxon>
        <taxon>Gigasporaceae</taxon>
        <taxon>Gigaspora</taxon>
    </lineage>
</organism>
<evidence type="ECO:0000256" key="1">
    <source>
        <dbReference type="SAM" id="Phobius"/>
    </source>
</evidence>
<sequence length="266" mass="31907">MLIPRQPRQPSIYDISRSVICQLNPWIQFINYIIALAIFVTYSFYDFKANSILNDEIQKANSNNDLHSKYGYDFTLELIGWVCWSIYSITLLMSMVSRCIYYRQPWRLKPLILVFICDILTACLNIPFIFPYLENKIIGPDYQIISCNHKEPSNSWKFHWCALHEKLVVLAWLSIFVWFLAYLVYILILLTVISERIYNFLKLWFIYQYQYRKGLFLTWLKERKERRFKLQNQIIPEKSKDLIKSNNSNNENHSKNINDIKIVVSE</sequence>
<name>A0A8H3ZUS5_GIGMA</name>
<feature type="transmembrane region" description="Helical" evidence="1">
    <location>
        <begin position="169"/>
        <end position="193"/>
    </location>
</feature>
<feature type="transmembrane region" description="Helical" evidence="1">
    <location>
        <begin position="78"/>
        <end position="100"/>
    </location>
</feature>
<keyword evidence="1" id="KW-0472">Membrane</keyword>
<dbReference type="Proteomes" id="UP000439903">
    <property type="component" value="Unassembled WGS sequence"/>
</dbReference>
<feature type="transmembrane region" description="Helical" evidence="1">
    <location>
        <begin position="26"/>
        <end position="45"/>
    </location>
</feature>
<dbReference type="EMBL" id="WTPW01004211">
    <property type="protein sequence ID" value="KAF0332964.1"/>
    <property type="molecule type" value="Genomic_DNA"/>
</dbReference>
<keyword evidence="3" id="KW-1185">Reference proteome</keyword>
<comment type="caution">
    <text evidence="2">The sequence shown here is derived from an EMBL/GenBank/DDBJ whole genome shotgun (WGS) entry which is preliminary data.</text>
</comment>
<keyword evidence="1" id="KW-1133">Transmembrane helix</keyword>
<accession>A0A8H3ZUS5</accession>
<feature type="transmembrane region" description="Helical" evidence="1">
    <location>
        <begin position="112"/>
        <end position="133"/>
    </location>
</feature>
<reference evidence="2 3" key="1">
    <citation type="journal article" date="2019" name="Environ. Microbiol.">
        <title>At the nexus of three kingdoms: the genome of the mycorrhizal fungus Gigaspora margarita provides insights into plant, endobacterial and fungal interactions.</title>
        <authorList>
            <person name="Venice F."/>
            <person name="Ghignone S."/>
            <person name="Salvioli di Fossalunga A."/>
            <person name="Amselem J."/>
            <person name="Novero M."/>
            <person name="Xianan X."/>
            <person name="Sedzielewska Toro K."/>
            <person name="Morin E."/>
            <person name="Lipzen A."/>
            <person name="Grigoriev I.V."/>
            <person name="Henrissat B."/>
            <person name="Martin F.M."/>
            <person name="Bonfante P."/>
        </authorList>
    </citation>
    <scope>NUCLEOTIDE SEQUENCE [LARGE SCALE GENOMIC DNA]</scope>
    <source>
        <strain evidence="2 3">BEG34</strain>
    </source>
</reference>
<evidence type="ECO:0000313" key="3">
    <source>
        <dbReference type="Proteomes" id="UP000439903"/>
    </source>
</evidence>
<keyword evidence="1" id="KW-0812">Transmembrane</keyword>
<evidence type="ECO:0000313" key="2">
    <source>
        <dbReference type="EMBL" id="KAF0332964.1"/>
    </source>
</evidence>
<proteinExistence type="predicted"/>
<dbReference type="AlphaFoldDB" id="A0A8H3ZUS5"/>
<dbReference type="OrthoDB" id="2457155at2759"/>